<sequence>MYIKDLELNQEDSLDIACDEAIFCRLKDYSNDQLKLNPILASKLGTKFLNKLQDVADYQATFCVLELVWSAVAIVIHIYMYKYGITLTDIENRNNNVLKSLKAFAPLFPAIEKNRYAESISRFLMTVEKNLALKAKLQVVGSINLIADEYFLAIDEALEYFGVKFIKQNITGCLTDPNNLKLVIKAVQDEKDRLMHLDDI</sequence>
<organism evidence="1 2">
    <name type="scientific">Dentiscutata heterogama</name>
    <dbReference type="NCBI Taxonomy" id="1316150"/>
    <lineage>
        <taxon>Eukaryota</taxon>
        <taxon>Fungi</taxon>
        <taxon>Fungi incertae sedis</taxon>
        <taxon>Mucoromycota</taxon>
        <taxon>Glomeromycotina</taxon>
        <taxon>Glomeromycetes</taxon>
        <taxon>Diversisporales</taxon>
        <taxon>Gigasporaceae</taxon>
        <taxon>Dentiscutata</taxon>
    </lineage>
</organism>
<evidence type="ECO:0000313" key="2">
    <source>
        <dbReference type="Proteomes" id="UP000789702"/>
    </source>
</evidence>
<proteinExistence type="predicted"/>
<comment type="caution">
    <text evidence="1">The sequence shown here is derived from an EMBL/GenBank/DDBJ whole genome shotgun (WGS) entry which is preliminary data.</text>
</comment>
<name>A0ACA9KTZ2_9GLOM</name>
<accession>A0ACA9KTZ2</accession>
<reference evidence="1" key="1">
    <citation type="submission" date="2021-06" db="EMBL/GenBank/DDBJ databases">
        <authorList>
            <person name="Kallberg Y."/>
            <person name="Tangrot J."/>
            <person name="Rosling A."/>
        </authorList>
    </citation>
    <scope>NUCLEOTIDE SEQUENCE</scope>
    <source>
        <strain evidence="1">IL203A</strain>
    </source>
</reference>
<dbReference type="EMBL" id="CAJVPU010001993">
    <property type="protein sequence ID" value="CAG8493021.1"/>
    <property type="molecule type" value="Genomic_DNA"/>
</dbReference>
<protein>
    <submittedName>
        <fullName evidence="1">16986_t:CDS:1</fullName>
    </submittedName>
</protein>
<keyword evidence="2" id="KW-1185">Reference proteome</keyword>
<evidence type="ECO:0000313" key="1">
    <source>
        <dbReference type="EMBL" id="CAG8493021.1"/>
    </source>
</evidence>
<dbReference type="Proteomes" id="UP000789702">
    <property type="component" value="Unassembled WGS sequence"/>
</dbReference>
<gene>
    <name evidence="1" type="ORF">DHETER_LOCUS2644</name>
</gene>